<protein>
    <submittedName>
        <fullName evidence="2">GGDEF domain-containing protein</fullName>
    </submittedName>
</protein>
<feature type="non-terminal residue" evidence="2">
    <location>
        <position position="1"/>
    </location>
</feature>
<dbReference type="Proteomes" id="UP000261325">
    <property type="component" value="Unassembled WGS sequence"/>
</dbReference>
<evidence type="ECO:0000313" key="3">
    <source>
        <dbReference type="Proteomes" id="UP000261325"/>
    </source>
</evidence>
<proteinExistence type="predicted"/>
<comment type="caution">
    <text evidence="2">The sequence shown here is derived from an EMBL/GenBank/DDBJ whole genome shotgun (WGS) entry which is preliminary data.</text>
</comment>
<accession>A0A3B8WMW6</accession>
<dbReference type="SUPFAM" id="SSF141868">
    <property type="entry name" value="EAL domain-like"/>
    <property type="match status" value="1"/>
</dbReference>
<feature type="domain" description="EAL" evidence="1">
    <location>
        <begin position="1"/>
        <end position="94"/>
    </location>
</feature>
<dbReference type="PANTHER" id="PTHR33121">
    <property type="entry name" value="CYCLIC DI-GMP PHOSPHODIESTERASE PDEF"/>
    <property type="match status" value="1"/>
</dbReference>
<dbReference type="GO" id="GO:0071111">
    <property type="term" value="F:cyclic-guanylate-specific phosphodiesterase activity"/>
    <property type="evidence" value="ECO:0007669"/>
    <property type="project" value="InterPro"/>
</dbReference>
<dbReference type="CDD" id="cd01948">
    <property type="entry name" value="EAL"/>
    <property type="match status" value="1"/>
</dbReference>
<dbReference type="InterPro" id="IPR001633">
    <property type="entry name" value="EAL_dom"/>
</dbReference>
<dbReference type="AlphaFoldDB" id="A0A3B8WMW6"/>
<dbReference type="Pfam" id="PF00563">
    <property type="entry name" value="EAL"/>
    <property type="match status" value="1"/>
</dbReference>
<dbReference type="PROSITE" id="PS50883">
    <property type="entry name" value="EAL"/>
    <property type="match status" value="1"/>
</dbReference>
<dbReference type="InterPro" id="IPR035919">
    <property type="entry name" value="EAL_sf"/>
</dbReference>
<dbReference type="EMBL" id="DLYI01000192">
    <property type="protein sequence ID" value="HAC28978.1"/>
    <property type="molecule type" value="Genomic_DNA"/>
</dbReference>
<sequence>DDFGTGYSSLAYLHALPVNVLKIDQQFVQRLGQDGRDSRIVSAILAIAEALSLEVVAEGIETEIQKRKLQELNCHRGQGYLMARPSPLDELPLD</sequence>
<evidence type="ECO:0000313" key="2">
    <source>
        <dbReference type="EMBL" id="HAC28978.1"/>
    </source>
</evidence>
<dbReference type="PANTHER" id="PTHR33121:SF70">
    <property type="entry name" value="SIGNALING PROTEIN YKOW"/>
    <property type="match status" value="1"/>
</dbReference>
<dbReference type="Gene3D" id="3.20.20.450">
    <property type="entry name" value="EAL domain"/>
    <property type="match status" value="1"/>
</dbReference>
<evidence type="ECO:0000259" key="1">
    <source>
        <dbReference type="PROSITE" id="PS50883"/>
    </source>
</evidence>
<reference evidence="2 3" key="1">
    <citation type="journal article" date="2018" name="Nat. Biotechnol.">
        <title>A standardized bacterial taxonomy based on genome phylogeny substantially revises the tree of life.</title>
        <authorList>
            <person name="Parks D.H."/>
            <person name="Chuvochina M."/>
            <person name="Waite D.W."/>
            <person name="Rinke C."/>
            <person name="Skarshewski A."/>
            <person name="Chaumeil P.A."/>
            <person name="Hugenholtz P."/>
        </authorList>
    </citation>
    <scope>NUCLEOTIDE SEQUENCE [LARGE SCALE GENOMIC DNA]</scope>
    <source>
        <strain evidence="2">UBA9049</strain>
    </source>
</reference>
<name>A0A3B8WMW6_MARNT</name>
<dbReference type="InterPro" id="IPR050706">
    <property type="entry name" value="Cyclic-di-GMP_PDE-like"/>
</dbReference>
<dbReference type="SMART" id="SM00052">
    <property type="entry name" value="EAL"/>
    <property type="match status" value="1"/>
</dbReference>
<organism evidence="2 3">
    <name type="scientific">Marinobacter nauticus</name>
    <name type="common">Marinobacter hydrocarbonoclasticus</name>
    <name type="synonym">Marinobacter aquaeolei</name>
    <dbReference type="NCBI Taxonomy" id="2743"/>
    <lineage>
        <taxon>Bacteria</taxon>
        <taxon>Pseudomonadati</taxon>
        <taxon>Pseudomonadota</taxon>
        <taxon>Gammaproteobacteria</taxon>
        <taxon>Pseudomonadales</taxon>
        <taxon>Marinobacteraceae</taxon>
        <taxon>Marinobacter</taxon>
    </lineage>
</organism>
<gene>
    <name evidence="2" type="ORF">DCF82_14365</name>
</gene>